<dbReference type="Pfam" id="PF09706">
    <property type="entry name" value="Cas_CXXC_CXXC"/>
    <property type="match status" value="1"/>
</dbReference>
<protein>
    <submittedName>
        <fullName evidence="2">Type I-B CRISPR-associated protein Cas8b1/Cst1</fullName>
    </submittedName>
</protein>
<gene>
    <name evidence="2" type="ORF">IAC13_09385</name>
</gene>
<proteinExistence type="predicted"/>
<feature type="domain" description="CRISPR-associated protein CXXC-CXXC" evidence="1">
    <location>
        <begin position="251"/>
        <end position="281"/>
    </location>
</feature>
<evidence type="ECO:0000313" key="2">
    <source>
        <dbReference type="EMBL" id="MBO8464130.1"/>
    </source>
</evidence>
<dbReference type="InterPro" id="IPR019121">
    <property type="entry name" value="CRISPR-assoc_CXXC-CXXC_dom"/>
</dbReference>
<dbReference type="AlphaFoldDB" id="A0A9D9I1A8"/>
<dbReference type="Proteomes" id="UP000823618">
    <property type="component" value="Unassembled WGS sequence"/>
</dbReference>
<evidence type="ECO:0000259" key="1">
    <source>
        <dbReference type="Pfam" id="PF09706"/>
    </source>
</evidence>
<comment type="caution">
    <text evidence="2">The sequence shown here is derived from an EMBL/GenBank/DDBJ whole genome shotgun (WGS) entry which is preliminary data.</text>
</comment>
<sequence>MERIDITIGDFRKNAGIVGMNYLLKESTAAEDVDYGISEDGNSLWIAVEFALKQDWTELYFKTFVKRLGATTTYQRTMDKIKNLLEKLQLDTWKVDKETKEDLKFINDKLLSNSYQSGFQNIKNDIQNPEVYEQLKKEKLKDKMEREELIARLEKLQEFLAQDLCEETFSMKSLLYTYINRFWDGKSFLLRANAKKEMRETFTRDFTEPFLKYLETDHTKAKDSCIDCGYPVNPKEKVSIAFMTECADDLVRKKSAFWNGKVDAYLCPVCAFVYAVSPLGFQVYGNHFVFLNTSDTIEQLLDSNCKEQINSNKQGENETYSSWMSKMIGEVLKEKSKQITNLPIIIKGIDNETSYQFQIIQNDVIELLGNDFIRKPLEKLQAYPNVKVKNEFWNVYEKTVWNILRYQNQYQLINCLLKESLDNNGLLYSVFWIQEVQKYVNLVRKYSEKEEVKQMAKVSYFMAKDGNQLRKDLMNSKNATSDECLRGTIYQLLNALSVKNKERFFDIVLRLYCGINKQVPTKFFEMIEEQEKFLDYGYAFVIGLKGGFYEKDNEN</sequence>
<reference evidence="2" key="1">
    <citation type="submission" date="2020-10" db="EMBL/GenBank/DDBJ databases">
        <authorList>
            <person name="Gilroy R."/>
        </authorList>
    </citation>
    <scope>NUCLEOTIDE SEQUENCE</scope>
    <source>
        <strain evidence="2">E3-2379</strain>
    </source>
</reference>
<reference evidence="2" key="2">
    <citation type="journal article" date="2021" name="PeerJ">
        <title>Extensive microbial diversity within the chicken gut microbiome revealed by metagenomics and culture.</title>
        <authorList>
            <person name="Gilroy R."/>
            <person name="Ravi A."/>
            <person name="Getino M."/>
            <person name="Pursley I."/>
            <person name="Horton D.L."/>
            <person name="Alikhan N.F."/>
            <person name="Baker D."/>
            <person name="Gharbi K."/>
            <person name="Hall N."/>
            <person name="Watson M."/>
            <person name="Adriaenssens E.M."/>
            <person name="Foster-Nyarko E."/>
            <person name="Jarju S."/>
            <person name="Secka A."/>
            <person name="Antonio M."/>
            <person name="Oren A."/>
            <person name="Chaudhuri R.R."/>
            <person name="La Ragione R."/>
            <person name="Hildebrand F."/>
            <person name="Pallen M.J."/>
        </authorList>
    </citation>
    <scope>NUCLEOTIDE SEQUENCE</scope>
    <source>
        <strain evidence="2">E3-2379</strain>
    </source>
</reference>
<dbReference type="EMBL" id="JADIML010000266">
    <property type="protein sequence ID" value="MBO8464130.1"/>
    <property type="molecule type" value="Genomic_DNA"/>
</dbReference>
<organism evidence="2 3">
    <name type="scientific">Candidatus Scybalomonas excrementavium</name>
    <dbReference type="NCBI Taxonomy" id="2840943"/>
    <lineage>
        <taxon>Bacteria</taxon>
        <taxon>Bacillati</taxon>
        <taxon>Bacillota</taxon>
        <taxon>Clostridia</taxon>
        <taxon>Lachnospirales</taxon>
        <taxon>Lachnospiraceae</taxon>
        <taxon>Lachnospiraceae incertae sedis</taxon>
        <taxon>Candidatus Scybalomonas</taxon>
    </lineage>
</organism>
<name>A0A9D9I1A8_9FIRM</name>
<accession>A0A9D9I1A8</accession>
<evidence type="ECO:0000313" key="3">
    <source>
        <dbReference type="Proteomes" id="UP000823618"/>
    </source>
</evidence>